<dbReference type="InterPro" id="IPR036397">
    <property type="entry name" value="RNaseH_sf"/>
</dbReference>
<name>E2AKN6_CAMFO</name>
<sequence length="148" mass="17036">ILVWGCFSWAGVGNLVKINGIMTADVYIDIINENLEECLLKLGLEDNFIFQQDNDSKHTAKKSQAFFRSCRIKQLEWPPQSPDLNPIENFWAILDNRINKSGVTNKNSYFEALQLAWENLDPQHLKNLIESIPKRLQKVIEAKGNHIN</sequence>
<protein>
    <submittedName>
        <fullName evidence="2">Transposable element Tcb1 transposase</fullName>
    </submittedName>
</protein>
<evidence type="ECO:0000313" key="2">
    <source>
        <dbReference type="EMBL" id="EFN66003.1"/>
    </source>
</evidence>
<evidence type="ECO:0000313" key="3">
    <source>
        <dbReference type="Proteomes" id="UP000000311"/>
    </source>
</evidence>
<feature type="domain" description="Tc1-like transposase DDE" evidence="1">
    <location>
        <begin position="18"/>
        <end position="100"/>
    </location>
</feature>
<dbReference type="InterPro" id="IPR052338">
    <property type="entry name" value="Transposase_5"/>
</dbReference>
<dbReference type="Proteomes" id="UP000000311">
    <property type="component" value="Unassembled WGS sequence"/>
</dbReference>
<dbReference type="InParanoid" id="E2AKN6"/>
<dbReference type="OrthoDB" id="7555448at2759"/>
<keyword evidence="3" id="KW-1185">Reference proteome</keyword>
<organism evidence="3">
    <name type="scientific">Camponotus floridanus</name>
    <name type="common">Florida carpenter ant</name>
    <dbReference type="NCBI Taxonomy" id="104421"/>
    <lineage>
        <taxon>Eukaryota</taxon>
        <taxon>Metazoa</taxon>
        <taxon>Ecdysozoa</taxon>
        <taxon>Arthropoda</taxon>
        <taxon>Hexapoda</taxon>
        <taxon>Insecta</taxon>
        <taxon>Pterygota</taxon>
        <taxon>Neoptera</taxon>
        <taxon>Endopterygota</taxon>
        <taxon>Hymenoptera</taxon>
        <taxon>Apocrita</taxon>
        <taxon>Aculeata</taxon>
        <taxon>Formicoidea</taxon>
        <taxon>Formicidae</taxon>
        <taxon>Formicinae</taxon>
        <taxon>Camponotus</taxon>
    </lineage>
</organism>
<dbReference type="STRING" id="104421.E2AKN6"/>
<accession>E2AKN6</accession>
<feature type="non-terminal residue" evidence="2">
    <location>
        <position position="148"/>
    </location>
</feature>
<dbReference type="Pfam" id="PF13358">
    <property type="entry name" value="DDE_3"/>
    <property type="match status" value="1"/>
</dbReference>
<dbReference type="AlphaFoldDB" id="E2AKN6"/>
<dbReference type="OMA" id="WNEMSED"/>
<reference evidence="2 3" key="1">
    <citation type="journal article" date="2010" name="Science">
        <title>Genomic comparison of the ants Camponotus floridanus and Harpegnathos saltator.</title>
        <authorList>
            <person name="Bonasio R."/>
            <person name="Zhang G."/>
            <person name="Ye C."/>
            <person name="Mutti N.S."/>
            <person name="Fang X."/>
            <person name="Qin N."/>
            <person name="Donahue G."/>
            <person name="Yang P."/>
            <person name="Li Q."/>
            <person name="Li C."/>
            <person name="Zhang P."/>
            <person name="Huang Z."/>
            <person name="Berger S.L."/>
            <person name="Reinberg D."/>
            <person name="Wang J."/>
            <person name="Liebig J."/>
        </authorList>
    </citation>
    <scope>NUCLEOTIDE SEQUENCE [LARGE SCALE GENOMIC DNA]</scope>
    <source>
        <strain evidence="3">C129</strain>
    </source>
</reference>
<dbReference type="Gene3D" id="3.30.420.10">
    <property type="entry name" value="Ribonuclease H-like superfamily/Ribonuclease H"/>
    <property type="match status" value="1"/>
</dbReference>
<proteinExistence type="predicted"/>
<dbReference type="InterPro" id="IPR038717">
    <property type="entry name" value="Tc1-like_DDE_dom"/>
</dbReference>
<dbReference type="PANTHER" id="PTHR23022">
    <property type="entry name" value="TRANSPOSABLE ELEMENT-RELATED"/>
    <property type="match status" value="1"/>
</dbReference>
<feature type="non-terminal residue" evidence="2">
    <location>
        <position position="1"/>
    </location>
</feature>
<evidence type="ECO:0000259" key="1">
    <source>
        <dbReference type="Pfam" id="PF13358"/>
    </source>
</evidence>
<gene>
    <name evidence="2" type="ORF">EAG_04087</name>
</gene>
<dbReference type="GO" id="GO:0003676">
    <property type="term" value="F:nucleic acid binding"/>
    <property type="evidence" value="ECO:0007669"/>
    <property type="project" value="InterPro"/>
</dbReference>
<dbReference type="EMBL" id="GL440342">
    <property type="protein sequence ID" value="EFN66003.1"/>
    <property type="molecule type" value="Genomic_DNA"/>
</dbReference>
<dbReference type="PANTHER" id="PTHR23022:SF135">
    <property type="entry name" value="SI:DKEY-77F5.3"/>
    <property type="match status" value="1"/>
</dbReference>